<organism evidence="1 2">
    <name type="scientific">Naumannella halotolerans</name>
    <dbReference type="NCBI Taxonomy" id="993414"/>
    <lineage>
        <taxon>Bacteria</taxon>
        <taxon>Bacillati</taxon>
        <taxon>Actinomycetota</taxon>
        <taxon>Actinomycetes</taxon>
        <taxon>Propionibacteriales</taxon>
        <taxon>Propionibacteriaceae</taxon>
        <taxon>Naumannella</taxon>
    </lineage>
</organism>
<dbReference type="AlphaFoldDB" id="A0A4R7J2B4"/>
<reference evidence="1 2" key="1">
    <citation type="submission" date="2019-03" db="EMBL/GenBank/DDBJ databases">
        <title>Genomic Encyclopedia of Archaeal and Bacterial Type Strains, Phase II (KMG-II): from individual species to whole genera.</title>
        <authorList>
            <person name="Goeker M."/>
        </authorList>
    </citation>
    <scope>NUCLEOTIDE SEQUENCE [LARGE SCALE GENOMIC DNA]</scope>
    <source>
        <strain evidence="1 2">DSM 24323</strain>
    </source>
</reference>
<name>A0A4R7J2B4_9ACTN</name>
<keyword evidence="2" id="KW-1185">Reference proteome</keyword>
<dbReference type="RefSeq" id="WP_133755452.1">
    <property type="nucleotide sequence ID" value="NZ_SOAW01000002.1"/>
</dbReference>
<accession>A0A4R7J2B4</accession>
<gene>
    <name evidence="1" type="ORF">CLV29_2558</name>
</gene>
<sequence length="70" mass="7811">MSPTDRRIVEAIDLPPADRTRLAVDLGLTSPALHQRMVRLAKDPQVALVYPGEVARLRARIRRARSLGRA</sequence>
<proteinExistence type="predicted"/>
<comment type="caution">
    <text evidence="1">The sequence shown here is derived from an EMBL/GenBank/DDBJ whole genome shotgun (WGS) entry which is preliminary data.</text>
</comment>
<dbReference type="EMBL" id="SOAW01000002">
    <property type="protein sequence ID" value="TDT31145.1"/>
    <property type="molecule type" value="Genomic_DNA"/>
</dbReference>
<evidence type="ECO:0000313" key="2">
    <source>
        <dbReference type="Proteomes" id="UP000295371"/>
    </source>
</evidence>
<protein>
    <submittedName>
        <fullName evidence="1">Uncharacterized protein</fullName>
    </submittedName>
</protein>
<evidence type="ECO:0000313" key="1">
    <source>
        <dbReference type="EMBL" id="TDT31145.1"/>
    </source>
</evidence>
<dbReference type="Proteomes" id="UP000295371">
    <property type="component" value="Unassembled WGS sequence"/>
</dbReference>